<dbReference type="Pfam" id="PF13193">
    <property type="entry name" value="AMP-binding_C"/>
    <property type="match status" value="1"/>
</dbReference>
<dbReference type="FunFam" id="3.30.300.30:FF:000002">
    <property type="entry name" value="Long-chain fatty acid transport protein 1"/>
    <property type="match status" value="1"/>
</dbReference>
<comment type="catalytic activity">
    <reaction evidence="9">
        <text>tetracosanoate + ATP + CoA = tetracosanoyl-CoA + AMP + diphosphate</text>
        <dbReference type="Rhea" id="RHEA:33639"/>
        <dbReference type="ChEBI" id="CHEBI:30616"/>
        <dbReference type="ChEBI" id="CHEBI:31014"/>
        <dbReference type="ChEBI" id="CHEBI:33019"/>
        <dbReference type="ChEBI" id="CHEBI:57287"/>
        <dbReference type="ChEBI" id="CHEBI:65052"/>
        <dbReference type="ChEBI" id="CHEBI:456215"/>
    </reaction>
    <physiologicalReaction direction="left-to-right" evidence="9">
        <dbReference type="Rhea" id="RHEA:33640"/>
    </physiologicalReaction>
</comment>
<dbReference type="InterPro" id="IPR000873">
    <property type="entry name" value="AMP-dep_synth/lig_dom"/>
</dbReference>
<feature type="domain" description="AMP-binding enzyme C-terminal" evidence="12">
    <location>
        <begin position="599"/>
        <end position="675"/>
    </location>
</feature>
<evidence type="ECO:0000256" key="9">
    <source>
        <dbReference type="ARBA" id="ARBA00048666"/>
    </source>
</evidence>
<dbReference type="PANTHER" id="PTHR43107:SF12">
    <property type="entry name" value="LONG-CHAIN FATTY ACID TRANSPORT PROTEIN 3"/>
    <property type="match status" value="1"/>
</dbReference>
<dbReference type="GO" id="GO:0006869">
    <property type="term" value="P:lipid transport"/>
    <property type="evidence" value="ECO:0007669"/>
    <property type="project" value="UniProtKB-KW"/>
</dbReference>
<keyword evidence="14" id="KW-1185">Reference proteome</keyword>
<protein>
    <recommendedName>
        <fullName evidence="6">long-chain-fatty-acid--CoA ligase</fullName>
        <ecNumber evidence="6">6.2.1.3</ecNumber>
    </recommendedName>
    <alternativeName>
        <fullName evidence="8">Long-chain-fatty-acid--CoA ligase</fullName>
    </alternativeName>
</protein>
<proteinExistence type="inferred from homology"/>
<evidence type="ECO:0000256" key="10">
    <source>
        <dbReference type="SAM" id="MobiDB-lite"/>
    </source>
</evidence>
<accession>A0A8C3QAA2</accession>
<dbReference type="SUPFAM" id="SSF56801">
    <property type="entry name" value="Acetyl-CoA synthetase-like"/>
    <property type="match status" value="1"/>
</dbReference>
<keyword evidence="5" id="KW-0443">Lipid metabolism</keyword>
<feature type="domain" description="AMP-dependent synthetase/ligase" evidence="11">
    <location>
        <begin position="184"/>
        <end position="475"/>
    </location>
</feature>
<keyword evidence="2" id="KW-0436">Ligase</keyword>
<name>A0A8C3QAA2_GEOPR</name>
<dbReference type="EC" id="6.2.1.3" evidence="6"/>
<evidence type="ECO:0000256" key="7">
    <source>
        <dbReference type="ARBA" id="ARBA00036527"/>
    </source>
</evidence>
<reference evidence="13" key="3">
    <citation type="submission" date="2025-09" db="UniProtKB">
        <authorList>
            <consortium name="Ensembl"/>
        </authorList>
    </citation>
    <scope>IDENTIFICATION</scope>
</reference>
<evidence type="ECO:0000256" key="3">
    <source>
        <dbReference type="ARBA" id="ARBA00022832"/>
    </source>
</evidence>
<evidence type="ECO:0000256" key="4">
    <source>
        <dbReference type="ARBA" id="ARBA00023055"/>
    </source>
</evidence>
<dbReference type="InterPro" id="IPR020845">
    <property type="entry name" value="AMP-binding_CS"/>
</dbReference>
<evidence type="ECO:0000313" key="13">
    <source>
        <dbReference type="Ensembl" id="ENSCPVP00000015016.2"/>
    </source>
</evidence>
<evidence type="ECO:0000259" key="12">
    <source>
        <dbReference type="Pfam" id="PF13193"/>
    </source>
</evidence>
<comment type="similarity">
    <text evidence="1">Belongs to the ATP-dependent AMP-binding enzyme family.</text>
</comment>
<dbReference type="GO" id="GO:0004467">
    <property type="term" value="F:long-chain fatty acid-CoA ligase activity"/>
    <property type="evidence" value="ECO:0007669"/>
    <property type="project" value="UniProtKB-EC"/>
</dbReference>
<dbReference type="InterPro" id="IPR045851">
    <property type="entry name" value="AMP-bd_C_sf"/>
</dbReference>
<dbReference type="Gene3D" id="3.30.300.30">
    <property type="match status" value="1"/>
</dbReference>
<keyword evidence="4" id="KW-0445">Lipid transport</keyword>
<evidence type="ECO:0000259" key="11">
    <source>
        <dbReference type="Pfam" id="PF00501"/>
    </source>
</evidence>
<organism evidence="13 14">
    <name type="scientific">Geospiza parvula</name>
    <name type="common">Small tree-finch</name>
    <name type="synonym">Camarhynchus parvulus</name>
    <dbReference type="NCBI Taxonomy" id="87175"/>
    <lineage>
        <taxon>Eukaryota</taxon>
        <taxon>Metazoa</taxon>
        <taxon>Chordata</taxon>
        <taxon>Craniata</taxon>
        <taxon>Vertebrata</taxon>
        <taxon>Euteleostomi</taxon>
        <taxon>Archelosauria</taxon>
        <taxon>Archosauria</taxon>
        <taxon>Dinosauria</taxon>
        <taxon>Saurischia</taxon>
        <taxon>Theropoda</taxon>
        <taxon>Coelurosauria</taxon>
        <taxon>Aves</taxon>
        <taxon>Neognathae</taxon>
        <taxon>Neoaves</taxon>
        <taxon>Telluraves</taxon>
        <taxon>Australaves</taxon>
        <taxon>Passeriformes</taxon>
        <taxon>Thraupidae</taxon>
        <taxon>Camarhynchus</taxon>
    </lineage>
</organism>
<dbReference type="InterPro" id="IPR025110">
    <property type="entry name" value="AMP-bd_C"/>
</dbReference>
<dbReference type="PROSITE" id="PS00455">
    <property type="entry name" value="AMP_BINDING"/>
    <property type="match status" value="1"/>
</dbReference>
<evidence type="ECO:0000256" key="2">
    <source>
        <dbReference type="ARBA" id="ARBA00022598"/>
    </source>
</evidence>
<reference evidence="13" key="1">
    <citation type="submission" date="2020-02" db="EMBL/GenBank/DDBJ databases">
        <authorList>
            <person name="Enbody D E."/>
            <person name="Pettersson E M."/>
        </authorList>
    </citation>
    <scope>NUCLEOTIDE SEQUENCE [LARGE SCALE GENOMIC DNA]</scope>
</reference>
<dbReference type="PANTHER" id="PTHR43107">
    <property type="entry name" value="LONG-CHAIN FATTY ACID TRANSPORT PROTEIN"/>
    <property type="match status" value="1"/>
</dbReference>
<dbReference type="GO" id="GO:0005886">
    <property type="term" value="C:plasma membrane"/>
    <property type="evidence" value="ECO:0007669"/>
    <property type="project" value="TreeGrafter"/>
</dbReference>
<keyword evidence="3" id="KW-0276">Fatty acid metabolism</keyword>
<evidence type="ECO:0000256" key="1">
    <source>
        <dbReference type="ARBA" id="ARBA00006432"/>
    </source>
</evidence>
<dbReference type="Ensembl" id="ENSCPVT00000015683.2">
    <property type="protein sequence ID" value="ENSCPVP00000015016.2"/>
    <property type="gene ID" value="ENSCPVG00000010902.2"/>
</dbReference>
<keyword evidence="4" id="KW-0813">Transport</keyword>
<evidence type="ECO:0000256" key="5">
    <source>
        <dbReference type="ARBA" id="ARBA00023098"/>
    </source>
</evidence>
<evidence type="ECO:0000256" key="6">
    <source>
        <dbReference type="ARBA" id="ARBA00026121"/>
    </source>
</evidence>
<evidence type="ECO:0000313" key="14">
    <source>
        <dbReference type="Proteomes" id="UP000694382"/>
    </source>
</evidence>
<dbReference type="AlphaFoldDB" id="A0A8C3QAA2"/>
<dbReference type="GO" id="GO:0005789">
    <property type="term" value="C:endoplasmic reticulum membrane"/>
    <property type="evidence" value="ECO:0007669"/>
    <property type="project" value="TreeGrafter"/>
</dbReference>
<comment type="catalytic activity">
    <reaction evidence="7">
        <text>a very long-chain fatty acid + ATP + CoA = a very long-chain fatty acyl-CoA + AMP + diphosphate</text>
        <dbReference type="Rhea" id="RHEA:54536"/>
        <dbReference type="ChEBI" id="CHEBI:30616"/>
        <dbReference type="ChEBI" id="CHEBI:33019"/>
        <dbReference type="ChEBI" id="CHEBI:57287"/>
        <dbReference type="ChEBI" id="CHEBI:58950"/>
        <dbReference type="ChEBI" id="CHEBI:138261"/>
        <dbReference type="ChEBI" id="CHEBI:456215"/>
    </reaction>
    <physiologicalReaction direction="left-to-right" evidence="7">
        <dbReference type="Rhea" id="RHEA:54537"/>
    </physiologicalReaction>
</comment>
<dbReference type="InterPro" id="IPR042099">
    <property type="entry name" value="ANL_N_sf"/>
</dbReference>
<sequence length="723" mass="79232">MERGTEEGTGEGTGEGTMGTMERGQRGPRGREGDRGDTGGELGLAEGSGGGGAQSGRARSGRGQWAWPRRACPPRPRGGRGRWRWRRRWGRWGLWGGSWGRWGWGGSGGAWGALLAALGALLALQRLLRPHLWADLAFALRALRVRRRARRGPGGCVVSRFLRAAREAPARPFLRAREGAEPLGRAARSVARVANALRALRAPPRPGDTVGLLVGNEPRFVWGWFGLAALGARPAFLGTALRPAGLRHCLRGCGARALLVADDLFGSVEPLLPGLREDGVAVWVLGAGPYPEGAVALQELLDAASEELQPEDVWEPGDMNDTCLYIFTSGTTGLPKAARVSHLKAIMCLSFYELVGASSKDVVYLALPLYHMAGSLLGIVGCLGIGATCVLKEKFSASQFWEDCRAEGVTVFQYIGELCRYLVNQPQRPAERQHGLRLAVGSGLRPDVWRSFQRRFGPVRIVETYGMSEGNVTLFNYTGTPGAVGRCSFIYKLFSPFKVVRYDVAAGAPERDRNGRCIRARTGETGLLIAPVTARTPFLGYAGSRELSEQKLLRGVFTEGDEFFNTGDLVEQDREQFVRFRDRTGDTFRWKGENVATTEVTEALLAHESLQDATVYGVTVTGHEGRAGMAALVLRPGRSLDGPGLYRHLERLLPPYALPRFLRLREGLDMTETFKQQKVRLARDGCDPELVAEPLFVLDEAARAFVPLDAERWQRLRHGRIRI</sequence>
<dbReference type="Gene3D" id="3.40.50.12780">
    <property type="entry name" value="N-terminal domain of ligase-like"/>
    <property type="match status" value="1"/>
</dbReference>
<feature type="region of interest" description="Disordered" evidence="10">
    <location>
        <begin position="1"/>
        <end position="81"/>
    </location>
</feature>
<accession>A0A8U8BW45</accession>
<evidence type="ECO:0000256" key="8">
    <source>
        <dbReference type="ARBA" id="ARBA00041297"/>
    </source>
</evidence>
<reference evidence="13" key="2">
    <citation type="submission" date="2025-08" db="UniProtKB">
        <authorList>
            <consortium name="Ensembl"/>
        </authorList>
    </citation>
    <scope>IDENTIFICATION</scope>
</reference>
<feature type="compositionally biased region" description="Gly residues" evidence="10">
    <location>
        <begin position="39"/>
        <end position="54"/>
    </location>
</feature>
<dbReference type="Pfam" id="PF00501">
    <property type="entry name" value="AMP-binding"/>
    <property type="match status" value="1"/>
</dbReference>
<dbReference type="Proteomes" id="UP000694382">
    <property type="component" value="Chromosome 25"/>
</dbReference>
<feature type="compositionally biased region" description="Basic and acidic residues" evidence="10">
    <location>
        <begin position="23"/>
        <end position="38"/>
    </location>
</feature>
<feature type="compositionally biased region" description="Low complexity" evidence="10">
    <location>
        <begin position="55"/>
        <end position="70"/>
    </location>
</feature>